<dbReference type="PANTHER" id="PTHR24260">
    <property type="match status" value="1"/>
</dbReference>
<dbReference type="RefSeq" id="WP_129832952.1">
    <property type="nucleotide sequence ID" value="NZ_CP035704.1"/>
</dbReference>
<feature type="domain" description="Peptidase S1" evidence="2">
    <location>
        <begin position="9"/>
        <end position="253"/>
    </location>
</feature>
<dbReference type="InterPro" id="IPR009003">
    <property type="entry name" value="Peptidase_S1_PA"/>
</dbReference>
<evidence type="ECO:0000313" key="3">
    <source>
        <dbReference type="EMBL" id="QBB70682.1"/>
    </source>
</evidence>
<dbReference type="PROSITE" id="PS50240">
    <property type="entry name" value="TRYPSIN_DOM"/>
    <property type="match status" value="1"/>
</dbReference>
<evidence type="ECO:0000313" key="4">
    <source>
        <dbReference type="Proteomes" id="UP000291562"/>
    </source>
</evidence>
<dbReference type="GO" id="GO:0006508">
    <property type="term" value="P:proteolysis"/>
    <property type="evidence" value="ECO:0007669"/>
    <property type="project" value="UniProtKB-KW"/>
</dbReference>
<dbReference type="Gene3D" id="2.40.10.10">
    <property type="entry name" value="Trypsin-like serine proteases"/>
    <property type="match status" value="1"/>
</dbReference>
<organism evidence="3 4">
    <name type="scientific">Pseudolysobacter antarcticus</name>
    <dbReference type="NCBI Taxonomy" id="2511995"/>
    <lineage>
        <taxon>Bacteria</taxon>
        <taxon>Pseudomonadati</taxon>
        <taxon>Pseudomonadota</taxon>
        <taxon>Gammaproteobacteria</taxon>
        <taxon>Lysobacterales</taxon>
        <taxon>Rhodanobacteraceae</taxon>
        <taxon>Pseudolysobacter</taxon>
    </lineage>
</organism>
<dbReference type="Pfam" id="PF00089">
    <property type="entry name" value="Trypsin"/>
    <property type="match status" value="1"/>
</dbReference>
<dbReference type="Proteomes" id="UP000291562">
    <property type="component" value="Chromosome"/>
</dbReference>
<sequence>MVIRLVHTLIGGVVLAHFAVAGVAAAAAPESFSISPSPDVSHGTASSLWPAVGAVITLLPGGSFEECTGTLISPRWVLTAAHCLNGDQTVANTTFIAQPDYGSSLGSGLPISSFVFDPNYDGLSSDVGLIQLTDPLLIQPFVINDLAPPPVGTTLYLLGYGVTQNNQNNMHKQLGTMMISAETSGTMTFSPSPSLACEGDSGGPVFGYTSPAGNAPVVYSTISYGNTSNCATGASATTTRTDAVLNFILQHATDACKLSGSQAPCDFVFRNGFDLRLGTNP</sequence>
<accession>A0A411HJH7</accession>
<dbReference type="PRINTS" id="PR00722">
    <property type="entry name" value="CHYMOTRYPSIN"/>
</dbReference>
<evidence type="ECO:0000256" key="1">
    <source>
        <dbReference type="SAM" id="SignalP"/>
    </source>
</evidence>
<reference evidence="3 4" key="1">
    <citation type="submission" date="2019-01" db="EMBL/GenBank/DDBJ databases">
        <title>Pseudolysobacter antarctica gen. nov., sp. nov., isolated from Fildes Peninsula, Antarctica.</title>
        <authorList>
            <person name="Wei Z."/>
            <person name="Peng F."/>
        </authorList>
    </citation>
    <scope>NUCLEOTIDE SEQUENCE [LARGE SCALE GENOMIC DNA]</scope>
    <source>
        <strain evidence="3 4">AQ6-296</strain>
    </source>
</reference>
<dbReference type="InterPro" id="IPR018114">
    <property type="entry name" value="TRYPSIN_HIS"/>
</dbReference>
<keyword evidence="4" id="KW-1185">Reference proteome</keyword>
<keyword evidence="3" id="KW-0378">Hydrolase</keyword>
<dbReference type="AlphaFoldDB" id="A0A411HJH7"/>
<dbReference type="InterPro" id="IPR043504">
    <property type="entry name" value="Peptidase_S1_PA_chymotrypsin"/>
</dbReference>
<feature type="signal peptide" evidence="1">
    <location>
        <begin position="1"/>
        <end position="26"/>
    </location>
</feature>
<dbReference type="KEGG" id="xbc:ELE36_10080"/>
<keyword evidence="1" id="KW-0732">Signal</keyword>
<dbReference type="OrthoDB" id="267336at2"/>
<dbReference type="EMBL" id="CP035704">
    <property type="protein sequence ID" value="QBB70682.1"/>
    <property type="molecule type" value="Genomic_DNA"/>
</dbReference>
<dbReference type="InterPro" id="IPR051333">
    <property type="entry name" value="CLIP_Serine_Protease"/>
</dbReference>
<dbReference type="InterPro" id="IPR001254">
    <property type="entry name" value="Trypsin_dom"/>
</dbReference>
<evidence type="ECO:0000259" key="2">
    <source>
        <dbReference type="PROSITE" id="PS50240"/>
    </source>
</evidence>
<dbReference type="SMART" id="SM00020">
    <property type="entry name" value="Tryp_SPc"/>
    <property type="match status" value="1"/>
</dbReference>
<dbReference type="SUPFAM" id="SSF50494">
    <property type="entry name" value="Trypsin-like serine proteases"/>
    <property type="match status" value="1"/>
</dbReference>
<dbReference type="PROSITE" id="PS00134">
    <property type="entry name" value="TRYPSIN_HIS"/>
    <property type="match status" value="1"/>
</dbReference>
<dbReference type="GO" id="GO:0004252">
    <property type="term" value="F:serine-type endopeptidase activity"/>
    <property type="evidence" value="ECO:0007669"/>
    <property type="project" value="InterPro"/>
</dbReference>
<keyword evidence="3" id="KW-0645">Protease</keyword>
<gene>
    <name evidence="3" type="ORF">ELE36_10080</name>
</gene>
<feature type="chain" id="PRO_5019227995" evidence="1">
    <location>
        <begin position="27"/>
        <end position="281"/>
    </location>
</feature>
<dbReference type="InterPro" id="IPR001314">
    <property type="entry name" value="Peptidase_S1A"/>
</dbReference>
<dbReference type="PANTHER" id="PTHR24260:SF136">
    <property type="entry name" value="GH08193P-RELATED"/>
    <property type="match status" value="1"/>
</dbReference>
<proteinExistence type="predicted"/>
<name>A0A411HJH7_9GAMM</name>
<protein>
    <submittedName>
        <fullName evidence="3">Trypsin-like serine protease</fullName>
    </submittedName>
</protein>